<dbReference type="Pfam" id="PF03109">
    <property type="entry name" value="ABC1"/>
    <property type="match status" value="1"/>
</dbReference>
<keyword evidence="2" id="KW-0808">Transferase</keyword>
<gene>
    <name evidence="6" type="ORF">CSPHI_02820</name>
</gene>
<dbReference type="CDD" id="cd13970">
    <property type="entry name" value="ABC1_ADCK3"/>
    <property type="match status" value="1"/>
</dbReference>
<dbReference type="InterPro" id="IPR011009">
    <property type="entry name" value="Kinase-like_dom_sf"/>
</dbReference>
<dbReference type="KEGG" id="csph:CSPHI_02820"/>
<name>A0A1L7CWJ5_9CORY</name>
<evidence type="ECO:0000313" key="7">
    <source>
        <dbReference type="Proteomes" id="UP000185469"/>
    </source>
</evidence>
<sequence>MAAMAGDEDRALSGNPLRRAAKLAGVPLGAGARSLRRRDRSDNAVETARRLTEVLGELKGGAMKVGQALSIFAPILPEEIAEVVGPTLTSLQAEAPPLPAATVHKVLARQLGADWRRRFREFSDEPVAAASIGQVHRATWSDGAEVAVKIQYPGADRAIRSDLRQLRLLAPLVQPLAPGADIARLIGTIAESVVAELDYRAEAEHQRAFHAAFGTGVEPLVHVPRVHAAAPRVLVGEWVEGRRLSEVIGGDPAARSAAAEALTVFEFASPHLARRMHTDPHPGNFLLRADGTLAVIDFGACTPLPAGLPRPLVELVAAVVDGRREDLLALARAHGYIDERRTGGIPAEAVESFLAPFAEPLAHDDFVFTVAWLRRVMSPFLDPTSAQSRLSRKFGMPPEYMMIHRVLAGAVAVLSQLEAPAPYRQVIARYYPEILGRGR</sequence>
<keyword evidence="7" id="KW-1185">Reference proteome</keyword>
<dbReference type="STRING" id="1437874.CSPHI_02820"/>
<dbReference type="OrthoDB" id="9795390at2"/>
<dbReference type="PANTHER" id="PTHR43851">
    <property type="match status" value="1"/>
</dbReference>
<evidence type="ECO:0000256" key="3">
    <source>
        <dbReference type="ARBA" id="ARBA00022741"/>
    </source>
</evidence>
<dbReference type="InterPro" id="IPR000719">
    <property type="entry name" value="Prot_kinase_dom"/>
</dbReference>
<dbReference type="PROSITE" id="PS50011">
    <property type="entry name" value="PROTEIN_KINASE_DOM"/>
    <property type="match status" value="1"/>
</dbReference>
<dbReference type="EMBL" id="CP009248">
    <property type="protein sequence ID" value="APT90180.1"/>
    <property type="molecule type" value="Genomic_DNA"/>
</dbReference>
<dbReference type="InterPro" id="IPR051409">
    <property type="entry name" value="Atypical_kinase_ADCK"/>
</dbReference>
<proteinExistence type="inferred from homology"/>
<dbReference type="PANTHER" id="PTHR43851:SF3">
    <property type="entry name" value="COENZYME Q8"/>
    <property type="match status" value="1"/>
</dbReference>
<feature type="domain" description="Protein kinase" evidence="5">
    <location>
        <begin position="121"/>
        <end position="439"/>
    </location>
</feature>
<reference evidence="6 7" key="1">
    <citation type="submission" date="2014-08" db="EMBL/GenBank/DDBJ databases">
        <title>Complete genome sequence of Corynebacterium sphenisci CECT 5990(T) (=DSM 44792(T)), isolated from healthy wild penguins.</title>
        <authorList>
            <person name="Ruckert C."/>
            <person name="Albersmeier A."/>
            <person name="Winkler A."/>
            <person name="Kalinowski J."/>
        </authorList>
    </citation>
    <scope>NUCLEOTIDE SEQUENCE [LARGE SCALE GENOMIC DNA]</scope>
    <source>
        <strain evidence="6 7">DSM 44792</strain>
    </source>
</reference>
<dbReference type="InterPro" id="IPR034646">
    <property type="entry name" value="ADCK3_dom"/>
</dbReference>
<dbReference type="InterPro" id="IPR004147">
    <property type="entry name" value="ABC1_dom"/>
</dbReference>
<dbReference type="SUPFAM" id="SSF56112">
    <property type="entry name" value="Protein kinase-like (PK-like)"/>
    <property type="match status" value="1"/>
</dbReference>
<dbReference type="Proteomes" id="UP000185469">
    <property type="component" value="Chromosome"/>
</dbReference>
<evidence type="ECO:0000259" key="5">
    <source>
        <dbReference type="PROSITE" id="PS50011"/>
    </source>
</evidence>
<keyword evidence="3" id="KW-0547">Nucleotide-binding</keyword>
<protein>
    <recommendedName>
        <fullName evidence="5">Protein kinase domain-containing protein</fullName>
    </recommendedName>
</protein>
<evidence type="ECO:0000313" key="6">
    <source>
        <dbReference type="EMBL" id="APT90180.1"/>
    </source>
</evidence>
<evidence type="ECO:0000256" key="4">
    <source>
        <dbReference type="ARBA" id="ARBA00022840"/>
    </source>
</evidence>
<evidence type="ECO:0000256" key="1">
    <source>
        <dbReference type="ARBA" id="ARBA00009670"/>
    </source>
</evidence>
<accession>A0A1L7CWJ5</accession>
<dbReference type="AlphaFoldDB" id="A0A1L7CWJ5"/>
<dbReference type="GO" id="GO:0005524">
    <property type="term" value="F:ATP binding"/>
    <property type="evidence" value="ECO:0007669"/>
    <property type="project" value="UniProtKB-KW"/>
</dbReference>
<dbReference type="GO" id="GO:0004672">
    <property type="term" value="F:protein kinase activity"/>
    <property type="evidence" value="ECO:0007669"/>
    <property type="project" value="InterPro"/>
</dbReference>
<keyword evidence="4" id="KW-0067">ATP-binding</keyword>
<organism evidence="6 7">
    <name type="scientific">Corynebacterium sphenisci DSM 44792</name>
    <dbReference type="NCBI Taxonomy" id="1437874"/>
    <lineage>
        <taxon>Bacteria</taxon>
        <taxon>Bacillati</taxon>
        <taxon>Actinomycetota</taxon>
        <taxon>Actinomycetes</taxon>
        <taxon>Mycobacteriales</taxon>
        <taxon>Corynebacteriaceae</taxon>
        <taxon>Corynebacterium</taxon>
    </lineage>
</organism>
<evidence type="ECO:0000256" key="2">
    <source>
        <dbReference type="ARBA" id="ARBA00022679"/>
    </source>
</evidence>
<comment type="similarity">
    <text evidence="1">Belongs to the protein kinase superfamily. ADCK protein kinase family.</text>
</comment>